<name>A0A2M8AH91_9BACT</name>
<reference evidence="7" key="1">
    <citation type="submission" date="2017-09" db="EMBL/GenBank/DDBJ databases">
        <title>Depth-based differentiation of microbial function through sediment-hosted aquifers and enrichment of novel symbionts in the deep terrestrial subsurface.</title>
        <authorList>
            <person name="Probst A.J."/>
            <person name="Ladd B."/>
            <person name="Jarett J.K."/>
            <person name="Geller-Mcgrath D.E."/>
            <person name="Sieber C.M.K."/>
            <person name="Emerson J.B."/>
            <person name="Anantharaman K."/>
            <person name="Thomas B.C."/>
            <person name="Malmstrom R."/>
            <person name="Stieglmeier M."/>
            <person name="Klingl A."/>
            <person name="Woyke T."/>
            <person name="Ryan C.M."/>
            <person name="Banfield J.F."/>
        </authorList>
    </citation>
    <scope>NUCLEOTIDE SEQUENCE [LARGE SCALE GENOMIC DNA]</scope>
</reference>
<keyword evidence="5" id="KW-0949">S-adenosyl-L-methionine</keyword>
<proteinExistence type="inferred from homology"/>
<evidence type="ECO:0000256" key="2">
    <source>
        <dbReference type="ARBA" id="ARBA00022552"/>
    </source>
</evidence>
<dbReference type="HAMAP" id="MF_01007">
    <property type="entry name" value="16SrRNA_methyltr_H"/>
    <property type="match status" value="1"/>
</dbReference>
<dbReference type="InterPro" id="IPR002903">
    <property type="entry name" value="RsmH"/>
</dbReference>
<dbReference type="EMBL" id="PFUO01000079">
    <property type="protein sequence ID" value="PJB16922.1"/>
    <property type="molecule type" value="Genomic_DNA"/>
</dbReference>
<accession>A0A2M8AH91</accession>
<evidence type="ECO:0000256" key="3">
    <source>
        <dbReference type="ARBA" id="ARBA00022603"/>
    </source>
</evidence>
<gene>
    <name evidence="6" type="ORF">CO116_01650</name>
</gene>
<evidence type="ECO:0000256" key="1">
    <source>
        <dbReference type="ARBA" id="ARBA00010396"/>
    </source>
</evidence>
<keyword evidence="2" id="KW-0698">rRNA processing</keyword>
<dbReference type="PANTHER" id="PTHR11265">
    <property type="entry name" value="S-ADENOSYL-METHYLTRANSFERASE MRAW"/>
    <property type="match status" value="1"/>
</dbReference>
<dbReference type="SUPFAM" id="SSF53335">
    <property type="entry name" value="S-adenosyl-L-methionine-dependent methyltransferases"/>
    <property type="match status" value="1"/>
</dbReference>
<comment type="caution">
    <text evidence="6">The sequence shown here is derived from an EMBL/GenBank/DDBJ whole genome shotgun (WGS) entry which is preliminary data.</text>
</comment>
<evidence type="ECO:0000313" key="7">
    <source>
        <dbReference type="Proteomes" id="UP000230611"/>
    </source>
</evidence>
<keyword evidence="4 6" id="KW-0808">Transferase</keyword>
<dbReference type="SUPFAM" id="SSF81799">
    <property type="entry name" value="Putative methyltransferase TM0872, insert domain"/>
    <property type="match status" value="1"/>
</dbReference>
<comment type="similarity">
    <text evidence="1">Belongs to the methyltransferase superfamily. RsmH family.</text>
</comment>
<evidence type="ECO:0000256" key="4">
    <source>
        <dbReference type="ARBA" id="ARBA00022679"/>
    </source>
</evidence>
<keyword evidence="3 6" id="KW-0489">Methyltransferase</keyword>
<dbReference type="GO" id="GO:0005737">
    <property type="term" value="C:cytoplasm"/>
    <property type="evidence" value="ECO:0007669"/>
    <property type="project" value="TreeGrafter"/>
</dbReference>
<dbReference type="PIRSF" id="PIRSF004486">
    <property type="entry name" value="MraW"/>
    <property type="match status" value="1"/>
</dbReference>
<dbReference type="Pfam" id="PF01795">
    <property type="entry name" value="Methyltransf_5"/>
    <property type="match status" value="1"/>
</dbReference>
<dbReference type="PANTHER" id="PTHR11265:SF0">
    <property type="entry name" value="12S RRNA N4-METHYLCYTIDINE METHYLTRANSFERASE"/>
    <property type="match status" value="1"/>
</dbReference>
<dbReference type="Proteomes" id="UP000230611">
    <property type="component" value="Unassembled WGS sequence"/>
</dbReference>
<feature type="non-terminal residue" evidence="6">
    <location>
        <position position="278"/>
    </location>
</feature>
<sequence>MEYQHTPVMLKEVIGLLAPRPGENYLDCTLGGAGYTLEIAKRIMPGGKILAIDLDKAAINNAAEIIKKNKYQNIILANENFKNLSTIVKKYFAASEADKFSGIVFDLGLSSAQLQDGSRGFSFQLLQAPLNMSFAAPAEITAQAIINNYSRQELTKIFRDYGEEKFAYQIAGEIIKVRQKEVIKTVGQLVNIVKQVIPARWQSGKIHPATKIFQALRLAVNNELENLQLALTSAVALLAPCGKIAVVTFHSLEDRVVKKFFREESRDCLCPPTYPACR</sequence>
<protein>
    <submittedName>
        <fullName evidence="6">16S rRNA (Cytosine(1402)-N(4))-methyltransferase</fullName>
    </submittedName>
</protein>
<dbReference type="Gene3D" id="1.10.150.170">
    <property type="entry name" value="Putative methyltransferase TM0872, insert domain"/>
    <property type="match status" value="1"/>
</dbReference>
<dbReference type="GO" id="GO:0070475">
    <property type="term" value="P:rRNA base methylation"/>
    <property type="evidence" value="ECO:0007669"/>
    <property type="project" value="TreeGrafter"/>
</dbReference>
<evidence type="ECO:0000256" key="5">
    <source>
        <dbReference type="ARBA" id="ARBA00022691"/>
    </source>
</evidence>
<dbReference type="NCBIfam" id="TIGR00006">
    <property type="entry name" value="16S rRNA (cytosine(1402)-N(4))-methyltransferase RsmH"/>
    <property type="match status" value="1"/>
</dbReference>
<dbReference type="GO" id="GO:0071424">
    <property type="term" value="F:rRNA (cytosine-N4-)-methyltransferase activity"/>
    <property type="evidence" value="ECO:0007669"/>
    <property type="project" value="TreeGrafter"/>
</dbReference>
<organism evidence="6 7">
    <name type="scientific">Candidatus Falkowbacteria bacterium CG_4_9_14_3_um_filter_38_19</name>
    <dbReference type="NCBI Taxonomy" id="1974559"/>
    <lineage>
        <taxon>Bacteria</taxon>
        <taxon>Candidatus Falkowiibacteriota</taxon>
    </lineage>
</organism>
<dbReference type="InterPro" id="IPR023397">
    <property type="entry name" value="SAM-dep_MeTrfase_MraW_recog"/>
</dbReference>
<dbReference type="Gene3D" id="3.40.50.150">
    <property type="entry name" value="Vaccinia Virus protein VP39"/>
    <property type="match status" value="1"/>
</dbReference>
<dbReference type="AlphaFoldDB" id="A0A2M8AH91"/>
<dbReference type="InterPro" id="IPR029063">
    <property type="entry name" value="SAM-dependent_MTases_sf"/>
</dbReference>
<evidence type="ECO:0000313" key="6">
    <source>
        <dbReference type="EMBL" id="PJB16922.1"/>
    </source>
</evidence>